<evidence type="ECO:0000256" key="1">
    <source>
        <dbReference type="SAM" id="Phobius"/>
    </source>
</evidence>
<feature type="transmembrane region" description="Helical" evidence="1">
    <location>
        <begin position="56"/>
        <end position="74"/>
    </location>
</feature>
<evidence type="ECO:0000313" key="3">
    <source>
        <dbReference type="Proteomes" id="UP001399917"/>
    </source>
</evidence>
<evidence type="ECO:0000313" key="2">
    <source>
        <dbReference type="EMBL" id="GAA3861470.1"/>
    </source>
</evidence>
<gene>
    <name evidence="2" type="ORF">GCM10022404_10200</name>
</gene>
<name>A0ABP7K1T2_9RHOB</name>
<accession>A0ABP7K1T2</accession>
<keyword evidence="3" id="KW-1185">Reference proteome</keyword>
<dbReference type="PROSITE" id="PS00414">
    <property type="entry name" value="PROFILIN"/>
    <property type="match status" value="1"/>
</dbReference>
<dbReference type="InterPro" id="IPR027310">
    <property type="entry name" value="Profilin_CS"/>
</dbReference>
<reference evidence="3" key="1">
    <citation type="journal article" date="2019" name="Int. J. Syst. Evol. Microbiol.">
        <title>The Global Catalogue of Microorganisms (GCM) 10K type strain sequencing project: providing services to taxonomists for standard genome sequencing and annotation.</title>
        <authorList>
            <consortium name="The Broad Institute Genomics Platform"/>
            <consortium name="The Broad Institute Genome Sequencing Center for Infectious Disease"/>
            <person name="Wu L."/>
            <person name="Ma J."/>
        </authorList>
    </citation>
    <scope>NUCLEOTIDE SEQUENCE [LARGE SCALE GENOMIC DNA]</scope>
    <source>
        <strain evidence="3">JCM 17190</strain>
    </source>
</reference>
<dbReference type="Proteomes" id="UP001399917">
    <property type="component" value="Unassembled WGS sequence"/>
</dbReference>
<keyword evidence="1" id="KW-0472">Membrane</keyword>
<proteinExistence type="predicted"/>
<evidence type="ECO:0008006" key="4">
    <source>
        <dbReference type="Google" id="ProtNLM"/>
    </source>
</evidence>
<comment type="caution">
    <text evidence="2">The sequence shown here is derived from an EMBL/GenBank/DDBJ whole genome shotgun (WGS) entry which is preliminary data.</text>
</comment>
<keyword evidence="1" id="KW-1133">Transmembrane helix</keyword>
<organism evidence="2 3">
    <name type="scientific">Celeribacter arenosi</name>
    <dbReference type="NCBI Taxonomy" id="792649"/>
    <lineage>
        <taxon>Bacteria</taxon>
        <taxon>Pseudomonadati</taxon>
        <taxon>Pseudomonadota</taxon>
        <taxon>Alphaproteobacteria</taxon>
        <taxon>Rhodobacterales</taxon>
        <taxon>Roseobacteraceae</taxon>
        <taxon>Celeribacter</taxon>
    </lineage>
</organism>
<sequence>MSGWDEYLEGDEVVLWQGQPVRSVPLNPSRIPSMIFGIIFSGFALFWMVMAARDGALWQFGLIHFTAGILVGFGPQIVTPFMRRNTWYSLTNRRAFFAQNHPLRGRTLNAVAITPQTGVDFDGDSPGTIRFRGSAMAITGARALGRPAFDRIVDAADVFRMIRDIQRGVA</sequence>
<keyword evidence="1" id="KW-0812">Transmembrane</keyword>
<protein>
    <recommendedName>
        <fullName evidence="4">Aspartate carbamoyltransferase catalytic subunit</fullName>
    </recommendedName>
</protein>
<feature type="transmembrane region" description="Helical" evidence="1">
    <location>
        <begin position="31"/>
        <end position="50"/>
    </location>
</feature>
<dbReference type="RefSeq" id="WP_344844426.1">
    <property type="nucleotide sequence ID" value="NZ_BAABDF010000005.1"/>
</dbReference>
<dbReference type="EMBL" id="BAABDF010000005">
    <property type="protein sequence ID" value="GAA3861470.1"/>
    <property type="molecule type" value="Genomic_DNA"/>
</dbReference>